<evidence type="ECO:0000256" key="1">
    <source>
        <dbReference type="ARBA" id="ARBA00022670"/>
    </source>
</evidence>
<protein>
    <recommendedName>
        <fullName evidence="7">Peptidase M3A/M3B catalytic domain-containing protein</fullName>
    </recommendedName>
</protein>
<dbReference type="PANTHER" id="PTHR11804:SF79">
    <property type="entry name" value="MITOCHONDRIAL INTERMEDIATE PEPTIDASE"/>
    <property type="match status" value="1"/>
</dbReference>
<dbReference type="GO" id="GO:0006508">
    <property type="term" value="P:proteolysis"/>
    <property type="evidence" value="ECO:0007669"/>
    <property type="project" value="UniProtKB-KW"/>
</dbReference>
<organism evidence="8 9">
    <name type="scientific">Kingdonia uniflora</name>
    <dbReference type="NCBI Taxonomy" id="39325"/>
    <lineage>
        <taxon>Eukaryota</taxon>
        <taxon>Viridiplantae</taxon>
        <taxon>Streptophyta</taxon>
        <taxon>Embryophyta</taxon>
        <taxon>Tracheophyta</taxon>
        <taxon>Spermatophyta</taxon>
        <taxon>Magnoliopsida</taxon>
        <taxon>Ranunculales</taxon>
        <taxon>Circaeasteraceae</taxon>
        <taxon>Kingdonia</taxon>
    </lineage>
</organism>
<evidence type="ECO:0000256" key="3">
    <source>
        <dbReference type="ARBA" id="ARBA00022801"/>
    </source>
</evidence>
<keyword evidence="5 6" id="KW-0482">Metalloprotease</keyword>
<evidence type="ECO:0000256" key="6">
    <source>
        <dbReference type="RuleBase" id="RU003435"/>
    </source>
</evidence>
<evidence type="ECO:0000259" key="7">
    <source>
        <dbReference type="Pfam" id="PF01432"/>
    </source>
</evidence>
<dbReference type="GO" id="GO:0004222">
    <property type="term" value="F:metalloendopeptidase activity"/>
    <property type="evidence" value="ECO:0007669"/>
    <property type="project" value="InterPro"/>
</dbReference>
<dbReference type="SUPFAM" id="SSF55486">
    <property type="entry name" value="Metalloproteases ('zincins'), catalytic domain"/>
    <property type="match status" value="1"/>
</dbReference>
<dbReference type="GO" id="GO:0006518">
    <property type="term" value="P:peptide metabolic process"/>
    <property type="evidence" value="ECO:0007669"/>
    <property type="project" value="TreeGrafter"/>
</dbReference>
<comment type="caution">
    <text evidence="8">The sequence shown here is derived from an EMBL/GenBank/DDBJ whole genome shotgun (WGS) entry which is preliminary data.</text>
</comment>
<keyword evidence="1 6" id="KW-0645">Protease</keyword>
<evidence type="ECO:0000256" key="2">
    <source>
        <dbReference type="ARBA" id="ARBA00022723"/>
    </source>
</evidence>
<evidence type="ECO:0000256" key="5">
    <source>
        <dbReference type="ARBA" id="ARBA00023049"/>
    </source>
</evidence>
<sequence>MGHRSFADFAVHLNLASSPDVINSFLLELNKIVRSKADEVISYYFPISQCIEGLKVLVQSLFGATFHSIPLVPGESWHEDVLKMLLHHPKEGDLGYLYLDLYSRKDKYPSCAHFEIKDGRRLSETKYQLHIVALVCNFSAPFDSSTTRYYAWNCRFLRTFAKHNLIGEVIPEEVMELMKGARNPWHRANTEFLYDSEIMDIVVHAALREYCCVFNGKKKREILCAS</sequence>
<keyword evidence="2 6" id="KW-0479">Metal-binding</keyword>
<dbReference type="Proteomes" id="UP000541444">
    <property type="component" value="Unassembled WGS sequence"/>
</dbReference>
<dbReference type="AlphaFoldDB" id="A0A7J7NVX0"/>
<dbReference type="Pfam" id="PF01432">
    <property type="entry name" value="Peptidase_M3"/>
    <property type="match status" value="1"/>
</dbReference>
<feature type="domain" description="Peptidase M3A/M3B catalytic" evidence="7">
    <location>
        <begin position="38"/>
        <end position="143"/>
    </location>
</feature>
<comment type="cofactor">
    <cofactor evidence="6">
        <name>Zn(2+)</name>
        <dbReference type="ChEBI" id="CHEBI:29105"/>
    </cofactor>
    <text evidence="6">Binds 1 zinc ion.</text>
</comment>
<dbReference type="Gene3D" id="1.10.1370.40">
    <property type="match status" value="1"/>
</dbReference>
<reference evidence="8 9" key="1">
    <citation type="journal article" date="2020" name="IScience">
        <title>Genome Sequencing of the Endangered Kingdonia uniflora (Circaeasteraceae, Ranunculales) Reveals Potential Mechanisms of Evolutionary Specialization.</title>
        <authorList>
            <person name="Sun Y."/>
            <person name="Deng T."/>
            <person name="Zhang A."/>
            <person name="Moore M.J."/>
            <person name="Landis J.B."/>
            <person name="Lin N."/>
            <person name="Zhang H."/>
            <person name="Zhang X."/>
            <person name="Huang J."/>
            <person name="Zhang X."/>
            <person name="Sun H."/>
            <person name="Wang H."/>
        </authorList>
    </citation>
    <scope>NUCLEOTIDE SEQUENCE [LARGE SCALE GENOMIC DNA]</scope>
    <source>
        <strain evidence="8">TB1705</strain>
        <tissue evidence="8">Leaf</tissue>
    </source>
</reference>
<dbReference type="OrthoDB" id="17530at2759"/>
<comment type="similarity">
    <text evidence="6">Belongs to the peptidase M3 family.</text>
</comment>
<dbReference type="EMBL" id="JACGCM010000506">
    <property type="protein sequence ID" value="KAF6171337.1"/>
    <property type="molecule type" value="Genomic_DNA"/>
</dbReference>
<dbReference type="PANTHER" id="PTHR11804">
    <property type="entry name" value="PROTEASE M3 THIMET OLIGOPEPTIDASE-RELATED"/>
    <property type="match status" value="1"/>
</dbReference>
<gene>
    <name evidence="8" type="ORF">GIB67_020404</name>
</gene>
<evidence type="ECO:0000313" key="9">
    <source>
        <dbReference type="Proteomes" id="UP000541444"/>
    </source>
</evidence>
<dbReference type="InterPro" id="IPR045090">
    <property type="entry name" value="Pept_M3A_M3B"/>
</dbReference>
<keyword evidence="9" id="KW-1185">Reference proteome</keyword>
<keyword evidence="4 6" id="KW-0862">Zinc</keyword>
<dbReference type="GO" id="GO:0046872">
    <property type="term" value="F:metal ion binding"/>
    <property type="evidence" value="ECO:0007669"/>
    <property type="project" value="UniProtKB-UniRule"/>
</dbReference>
<proteinExistence type="inferred from homology"/>
<evidence type="ECO:0000313" key="8">
    <source>
        <dbReference type="EMBL" id="KAF6171337.1"/>
    </source>
</evidence>
<keyword evidence="3 6" id="KW-0378">Hydrolase</keyword>
<evidence type="ECO:0000256" key="4">
    <source>
        <dbReference type="ARBA" id="ARBA00022833"/>
    </source>
</evidence>
<name>A0A7J7NVX0_9MAGN</name>
<dbReference type="InterPro" id="IPR001567">
    <property type="entry name" value="Pept_M3A_M3B_dom"/>
</dbReference>
<accession>A0A7J7NVX0</accession>